<feature type="compositionally biased region" description="Basic and acidic residues" evidence="1">
    <location>
        <begin position="237"/>
        <end position="252"/>
    </location>
</feature>
<proteinExistence type="predicted"/>
<dbReference type="SUPFAM" id="SSF51735">
    <property type="entry name" value="NAD(P)-binding Rossmann-fold domains"/>
    <property type="match status" value="1"/>
</dbReference>
<dbReference type="PANTHER" id="PTHR11374:SF53">
    <property type="entry name" value="UDP-GLUCOSE 6-DEHYDROGENASE 1"/>
    <property type="match status" value="1"/>
</dbReference>
<organism evidence="2 3">
    <name type="scientific">Vigna mungo</name>
    <name type="common">Black gram</name>
    <name type="synonym">Phaseolus mungo</name>
    <dbReference type="NCBI Taxonomy" id="3915"/>
    <lineage>
        <taxon>Eukaryota</taxon>
        <taxon>Viridiplantae</taxon>
        <taxon>Streptophyta</taxon>
        <taxon>Embryophyta</taxon>
        <taxon>Tracheophyta</taxon>
        <taxon>Spermatophyta</taxon>
        <taxon>Magnoliopsida</taxon>
        <taxon>eudicotyledons</taxon>
        <taxon>Gunneridae</taxon>
        <taxon>Pentapetalae</taxon>
        <taxon>rosids</taxon>
        <taxon>fabids</taxon>
        <taxon>Fabales</taxon>
        <taxon>Fabaceae</taxon>
        <taxon>Papilionoideae</taxon>
        <taxon>50 kb inversion clade</taxon>
        <taxon>NPAAA clade</taxon>
        <taxon>indigoferoid/millettioid clade</taxon>
        <taxon>Phaseoleae</taxon>
        <taxon>Vigna</taxon>
    </lineage>
</organism>
<name>A0AAQ3S7G6_VIGMU</name>
<gene>
    <name evidence="2" type="ORF">V8G54_007619</name>
</gene>
<accession>A0AAQ3S7G6</accession>
<evidence type="ECO:0000313" key="2">
    <source>
        <dbReference type="EMBL" id="WVZ20297.1"/>
    </source>
</evidence>
<dbReference type="InterPro" id="IPR036291">
    <property type="entry name" value="NAD(P)-bd_dom_sf"/>
</dbReference>
<keyword evidence="3" id="KW-1185">Reference proteome</keyword>
<dbReference type="GO" id="GO:0003979">
    <property type="term" value="F:UDP-glucose 6-dehydrogenase activity"/>
    <property type="evidence" value="ECO:0007669"/>
    <property type="project" value="InterPro"/>
</dbReference>
<dbReference type="GO" id="GO:0005634">
    <property type="term" value="C:nucleus"/>
    <property type="evidence" value="ECO:0007669"/>
    <property type="project" value="TreeGrafter"/>
</dbReference>
<dbReference type="EMBL" id="CP144699">
    <property type="protein sequence ID" value="WVZ20297.1"/>
    <property type="molecule type" value="Genomic_DNA"/>
</dbReference>
<protein>
    <submittedName>
        <fullName evidence="2">Uncharacterized protein</fullName>
    </submittedName>
</protein>
<dbReference type="Proteomes" id="UP001374535">
    <property type="component" value="Chromosome 2"/>
</dbReference>
<sequence length="379" mass="42536">MDWRDLSCSVQRIFEDGFKWICKIVVVTRSRNRELRLELIKFGFLAGKWFFTEAVCVFLQGGHYRSSVVRCTVKISSESPWRMTLEGSPLFVNSQSERVRVRYAKASGFAGVGEGQLNYASAKTTNSSIVIQIWMSRVEYLMHADDVEEVPLEQVLEGDDVAVKQCRGKNLFFSTDVEKRVSKADIVFVMIVDVSKSDKIVVEKSTVPVKTAEAIERILTHNNKGRAVKTGNPARPDPAHHGEPEKLEPDPTHHRLVGKQGTTIEDLFKPDRVLIGGRETPDGQKAIQTLKEVYANWVLEEKIICTNLWSASSQRRKSPSPTSAFSDLLVDDGVRVSQVIYSGTTFNTIGFEEGGRGFAVFREGDLPFSIMSPWVSALW</sequence>
<evidence type="ECO:0000313" key="3">
    <source>
        <dbReference type="Proteomes" id="UP001374535"/>
    </source>
</evidence>
<dbReference type="GO" id="GO:0006024">
    <property type="term" value="P:glycosaminoglycan biosynthetic process"/>
    <property type="evidence" value="ECO:0007669"/>
    <property type="project" value="TreeGrafter"/>
</dbReference>
<dbReference type="AlphaFoldDB" id="A0AAQ3S7G6"/>
<feature type="region of interest" description="Disordered" evidence="1">
    <location>
        <begin position="226"/>
        <end position="252"/>
    </location>
</feature>
<dbReference type="PANTHER" id="PTHR11374">
    <property type="entry name" value="UDP-GLUCOSE DEHYDROGENASE/UDP-MANNAC DEHYDROGENASE"/>
    <property type="match status" value="1"/>
</dbReference>
<dbReference type="Gene3D" id="3.40.50.720">
    <property type="entry name" value="NAD(P)-binding Rossmann-like Domain"/>
    <property type="match status" value="1"/>
</dbReference>
<dbReference type="InterPro" id="IPR028356">
    <property type="entry name" value="UDPglc_DH_euk"/>
</dbReference>
<evidence type="ECO:0000256" key="1">
    <source>
        <dbReference type="SAM" id="MobiDB-lite"/>
    </source>
</evidence>
<reference evidence="2 3" key="1">
    <citation type="journal article" date="2023" name="Life. Sci Alliance">
        <title>Evolutionary insights into 3D genome organization and epigenetic landscape of Vigna mungo.</title>
        <authorList>
            <person name="Junaid A."/>
            <person name="Singh B."/>
            <person name="Bhatia S."/>
        </authorList>
    </citation>
    <scope>NUCLEOTIDE SEQUENCE [LARGE SCALE GENOMIC DNA]</scope>
    <source>
        <strain evidence="2">Urdbean</strain>
    </source>
</reference>